<dbReference type="SMART" id="SM00273">
    <property type="entry name" value="ENTH"/>
    <property type="match status" value="1"/>
</dbReference>
<evidence type="ECO:0000256" key="2">
    <source>
        <dbReference type="ARBA" id="ARBA00004555"/>
    </source>
</evidence>
<evidence type="ECO:0000256" key="1">
    <source>
        <dbReference type="ARBA" id="ARBA00004132"/>
    </source>
</evidence>
<dbReference type="SUPFAM" id="SSF48464">
    <property type="entry name" value="ENTH/VHS domain"/>
    <property type="match status" value="1"/>
</dbReference>
<evidence type="ECO:0000313" key="8">
    <source>
        <dbReference type="Proteomes" id="UP000257109"/>
    </source>
</evidence>
<dbReference type="Proteomes" id="UP000257109">
    <property type="component" value="Unassembled WGS sequence"/>
</dbReference>
<dbReference type="STRING" id="157652.A0A371I3H2"/>
<dbReference type="InterPro" id="IPR013809">
    <property type="entry name" value="ENTH"/>
</dbReference>
<reference evidence="7" key="1">
    <citation type="submission" date="2018-05" db="EMBL/GenBank/DDBJ databases">
        <title>Draft genome of Mucuna pruriens seed.</title>
        <authorList>
            <person name="Nnadi N.E."/>
            <person name="Vos R."/>
            <person name="Hasami M.H."/>
            <person name="Devisetty U.K."/>
            <person name="Aguiy J.C."/>
        </authorList>
    </citation>
    <scope>NUCLEOTIDE SEQUENCE [LARGE SCALE GENOMIC DNA]</scope>
    <source>
        <strain evidence="7">JCA_2017</strain>
    </source>
</reference>
<dbReference type="CDD" id="cd03571">
    <property type="entry name" value="ENTH"/>
    <property type="match status" value="1"/>
</dbReference>
<evidence type="ECO:0000313" key="7">
    <source>
        <dbReference type="EMBL" id="RDY09514.1"/>
    </source>
</evidence>
<protein>
    <submittedName>
        <fullName evidence="7">Epsin-2</fullName>
    </submittedName>
</protein>
<feature type="non-terminal residue" evidence="7">
    <location>
        <position position="545"/>
    </location>
</feature>
<dbReference type="InterPro" id="IPR008942">
    <property type="entry name" value="ENTH_VHS"/>
</dbReference>
<dbReference type="EMBL" id="QJKJ01001035">
    <property type="protein sequence ID" value="RDY09514.1"/>
    <property type="molecule type" value="Genomic_DNA"/>
</dbReference>
<dbReference type="OrthoDB" id="4033880at2759"/>
<feature type="domain" description="ENTH" evidence="6">
    <location>
        <begin position="38"/>
        <end position="171"/>
    </location>
</feature>
<comment type="subcellular location">
    <subcellularLocation>
        <location evidence="1">Cytoplasmic vesicle</location>
        <location evidence="1">Clathrin-coated vesicle</location>
    </subcellularLocation>
    <subcellularLocation>
        <location evidence="2">Golgi apparatus</location>
    </subcellularLocation>
</comment>
<keyword evidence="4" id="KW-0968">Cytoplasmic vesicle</keyword>
<dbReference type="Gene3D" id="1.25.40.90">
    <property type="match status" value="1"/>
</dbReference>
<dbReference type="AlphaFoldDB" id="A0A371I3H2"/>
<dbReference type="PANTHER" id="PTHR12276">
    <property type="entry name" value="EPSIN/ENT-RELATED"/>
    <property type="match status" value="1"/>
</dbReference>
<feature type="region of interest" description="Disordered" evidence="5">
    <location>
        <begin position="217"/>
        <end position="278"/>
    </location>
</feature>
<evidence type="ECO:0000259" key="6">
    <source>
        <dbReference type="PROSITE" id="PS50942"/>
    </source>
</evidence>
<dbReference type="PROSITE" id="PS50942">
    <property type="entry name" value="ENTH"/>
    <property type="match status" value="1"/>
</dbReference>
<evidence type="ECO:0000256" key="3">
    <source>
        <dbReference type="ARBA" id="ARBA00023034"/>
    </source>
</evidence>
<evidence type="ECO:0000256" key="4">
    <source>
        <dbReference type="ARBA" id="ARBA00023329"/>
    </source>
</evidence>
<organism evidence="7 8">
    <name type="scientific">Mucuna pruriens</name>
    <name type="common">Velvet bean</name>
    <name type="synonym">Dolichos pruriens</name>
    <dbReference type="NCBI Taxonomy" id="157652"/>
    <lineage>
        <taxon>Eukaryota</taxon>
        <taxon>Viridiplantae</taxon>
        <taxon>Streptophyta</taxon>
        <taxon>Embryophyta</taxon>
        <taxon>Tracheophyta</taxon>
        <taxon>Spermatophyta</taxon>
        <taxon>Magnoliopsida</taxon>
        <taxon>eudicotyledons</taxon>
        <taxon>Gunneridae</taxon>
        <taxon>Pentapetalae</taxon>
        <taxon>rosids</taxon>
        <taxon>fabids</taxon>
        <taxon>Fabales</taxon>
        <taxon>Fabaceae</taxon>
        <taxon>Papilionoideae</taxon>
        <taxon>50 kb inversion clade</taxon>
        <taxon>NPAAA clade</taxon>
        <taxon>indigoferoid/millettioid clade</taxon>
        <taxon>Phaseoleae</taxon>
        <taxon>Mucuna</taxon>
    </lineage>
</organism>
<keyword evidence="3" id="KW-0333">Golgi apparatus</keyword>
<dbReference type="Pfam" id="PF01417">
    <property type="entry name" value="ENTH"/>
    <property type="match status" value="1"/>
</dbReference>
<keyword evidence="8" id="KW-1185">Reference proteome</keyword>
<accession>A0A371I3H2</accession>
<feature type="compositionally biased region" description="Basic and acidic residues" evidence="5">
    <location>
        <begin position="268"/>
        <end position="278"/>
    </location>
</feature>
<comment type="caution">
    <text evidence="7">The sequence shown here is derived from an EMBL/GenBank/DDBJ whole genome shotgun (WGS) entry which is preliminary data.</text>
</comment>
<dbReference type="GO" id="GO:0005794">
    <property type="term" value="C:Golgi apparatus"/>
    <property type="evidence" value="ECO:0007669"/>
    <property type="project" value="UniProtKB-SubCell"/>
</dbReference>
<dbReference type="GO" id="GO:0005543">
    <property type="term" value="F:phospholipid binding"/>
    <property type="evidence" value="ECO:0007669"/>
    <property type="project" value="TreeGrafter"/>
</dbReference>
<name>A0A371I3H2_MUCPR</name>
<dbReference type="GO" id="GO:0006897">
    <property type="term" value="P:endocytosis"/>
    <property type="evidence" value="ECO:0007669"/>
    <property type="project" value="TreeGrafter"/>
</dbReference>
<dbReference type="GO" id="GO:0005886">
    <property type="term" value="C:plasma membrane"/>
    <property type="evidence" value="ECO:0007669"/>
    <property type="project" value="TreeGrafter"/>
</dbReference>
<dbReference type="GO" id="GO:0030276">
    <property type="term" value="F:clathrin binding"/>
    <property type="evidence" value="ECO:0007669"/>
    <property type="project" value="TreeGrafter"/>
</dbReference>
<dbReference type="PANTHER" id="PTHR12276:SF116">
    <property type="entry name" value="ENTH_VHS FAMILY PROTEIN"/>
    <property type="match status" value="1"/>
</dbReference>
<evidence type="ECO:0000256" key="5">
    <source>
        <dbReference type="SAM" id="MobiDB-lite"/>
    </source>
</evidence>
<proteinExistence type="predicted"/>
<dbReference type="GO" id="GO:0005768">
    <property type="term" value="C:endosome"/>
    <property type="evidence" value="ECO:0007669"/>
    <property type="project" value="TreeGrafter"/>
</dbReference>
<dbReference type="GO" id="GO:0030125">
    <property type="term" value="C:clathrin vesicle coat"/>
    <property type="evidence" value="ECO:0007669"/>
    <property type="project" value="TreeGrafter"/>
</dbReference>
<gene>
    <name evidence="7" type="primary">EPN2</name>
    <name evidence="7" type="ORF">CR513_06106</name>
</gene>
<feature type="region of interest" description="Disordered" evidence="5">
    <location>
        <begin position="412"/>
        <end position="432"/>
    </location>
</feature>
<feature type="compositionally biased region" description="Basic and acidic residues" evidence="5">
    <location>
        <begin position="412"/>
        <end position="425"/>
    </location>
</feature>
<sequence length="545" mass="60968">MSIALNKSNSSKMGTPLFHEFKKQASFFLKEKIKTARLALTDVTTAELMTEEATSGNPWAPDSRTLRSISRAAFELDDYWRIVEILHKRLLKFEKKNWRVSYNSMIVLESLLTHGPESVAEEFKSDKDVISQMKGFQYIDDTGFNWGLTVRKKSERIMKLLEEGTLLKEERKQARRLSRGIEGFGSFSHRPTPAQAILPLREKSLPTTLRRYDSDLNNHEDQENQSSCSNNGVDVDKVAVKSPSPEGGTFKGYQDDHGNNQMIQKSETSSKENMEPSKEEFHLWNLNGESKPLLDCGEEDSKLGIIRTEDDHPFNSTEKHATSSLLSARDGILQGFAKPALDSKSKCMIGSEKQIGHKKKDGTDCSSETCNCFNSLTREGVNSGLSLLLSWQHCNPSSTNRVAAVEFHSPAEESKIEDNSPHETALRTSPANPTGVLPVRSCKMMSPKEYMSDLGVSTPVLRYSGSQFRQSIVLGYSKSKGEDCFFGISSLGDFHWASIRIQVTRLQGKHQAKSTDEGAGDYQELEPGHTSINFSWFTLHDGQSS</sequence>